<proteinExistence type="predicted"/>
<name>A0A381ULR5_9ZZZZ</name>
<organism evidence="2">
    <name type="scientific">marine metagenome</name>
    <dbReference type="NCBI Taxonomy" id="408172"/>
    <lineage>
        <taxon>unclassified sequences</taxon>
        <taxon>metagenomes</taxon>
        <taxon>ecological metagenomes</taxon>
    </lineage>
</organism>
<accession>A0A381ULR5</accession>
<evidence type="ECO:0000313" key="2">
    <source>
        <dbReference type="EMBL" id="SVA28671.1"/>
    </source>
</evidence>
<sequence>MSRYRQTMAESLIQVWEGTKAGFGGAMTGDKGKAFQPRQLKDPKKEMMVFKKGHGVKVIDKSDWKIYKKNGFTQAEEVEESLNEDNMDLMKKAAKGSMQTIKFKDGKLKMDSFTASGIMAVFNKVNPKNKKAMEMMINNGTKAQIMKLQSLAMKATKEEVELNEASEKDILAALKKDNIGGYFSRGKLYVAQRALETARDILRSMKLKSMPSLVGEHKGNKPHKHPHPEKGPLAQVDEKFTMKDFKSNEDGNDHTQNAVELVKMFGDNYEKRQVAQIQKDHDKNRSISAKDQKVRDALVKKYLPKLKEDLDEKLDRDRLAQSFKVRYSAPTKDGNTFQVIDRDTKGMRGKQDDYKMVIVDKKGKVVKDWGSHVTVDGAVMFAKNKKIIEEVELDENVIVMGKGRVTKSVKPDAKNIKQLERDGWKIQGVIEKGSKILKKDAKAVMKAIKGGDKLGIGENIVKRVSDMINEKIVRDQTYFKSYSDAVSYALKYTKDRGYEVDEDDFHNKVTTGPRKPSEGKTVSQRIDVTKNGKPQKKQLSFQVYNKGGKNPYELNVYVESVSTPEIEAVWKAAAKNEDSGEESFEIGTDRYAKYVKDVTPGQQVEEGARADAMRGMRNDPLLGKRDEKEVDDTATDADIKAASKNIMFQLQNVIRLKGSAGDLKLTPSQKKSIASLGTGYAKRVGSGYVEFSTGKKEKVDPTVARAVWQKFQAIRRPIDKQKFQAKVSKSYKDMLKALKEGVEITEGTWHIAKNMSGLKKLMKKPIKAKDAEDKIAPFIGDDVLYDDFADLIKDDPNQDVRPTIKAAMKRLKIKEDVDLNEGRMKELHGYIQQKKSAEWIAKKMGVDVKTIKSLMSGYAETTENPILDRINSKIKERKYG</sequence>
<evidence type="ECO:0000256" key="1">
    <source>
        <dbReference type="SAM" id="MobiDB-lite"/>
    </source>
</evidence>
<dbReference type="EMBL" id="UINC01006625">
    <property type="protein sequence ID" value="SVA28671.1"/>
    <property type="molecule type" value="Genomic_DNA"/>
</dbReference>
<dbReference type="AlphaFoldDB" id="A0A381ULR5"/>
<feature type="region of interest" description="Disordered" evidence="1">
    <location>
        <begin position="213"/>
        <end position="232"/>
    </location>
</feature>
<reference evidence="2" key="1">
    <citation type="submission" date="2018-05" db="EMBL/GenBank/DDBJ databases">
        <authorList>
            <person name="Lanie J.A."/>
            <person name="Ng W.-L."/>
            <person name="Kazmierczak K.M."/>
            <person name="Andrzejewski T.M."/>
            <person name="Davidsen T.M."/>
            <person name="Wayne K.J."/>
            <person name="Tettelin H."/>
            <person name="Glass J.I."/>
            <person name="Rusch D."/>
            <person name="Podicherti R."/>
            <person name="Tsui H.-C.T."/>
            <person name="Winkler M.E."/>
        </authorList>
    </citation>
    <scope>NUCLEOTIDE SEQUENCE</scope>
</reference>
<protein>
    <submittedName>
        <fullName evidence="2">Uncharacterized protein</fullName>
    </submittedName>
</protein>
<gene>
    <name evidence="2" type="ORF">METZ01_LOCUS81525</name>
</gene>